<dbReference type="InterPro" id="IPR000595">
    <property type="entry name" value="cNMP-bd_dom"/>
</dbReference>
<dbReference type="Gene3D" id="3.80.10.10">
    <property type="entry name" value="Ribonuclease Inhibitor"/>
    <property type="match status" value="1"/>
</dbReference>
<evidence type="ECO:0000256" key="3">
    <source>
        <dbReference type="ARBA" id="ARBA00022692"/>
    </source>
</evidence>
<dbReference type="SMART" id="SM00369">
    <property type="entry name" value="LRR_TYP"/>
    <property type="match status" value="4"/>
</dbReference>
<protein>
    <recommendedName>
        <fullName evidence="9">Cyclic nucleotide-binding domain-containing protein</fullName>
    </recommendedName>
</protein>
<proteinExistence type="predicted"/>
<feature type="signal peptide" evidence="8">
    <location>
        <begin position="1"/>
        <end position="22"/>
    </location>
</feature>
<dbReference type="Proteomes" id="UP000655225">
    <property type="component" value="Unassembled WGS sequence"/>
</dbReference>
<keyword evidence="11" id="KW-1185">Reference proteome</keyword>
<evidence type="ECO:0000313" key="10">
    <source>
        <dbReference type="EMBL" id="KAF8405353.1"/>
    </source>
</evidence>
<dbReference type="InterPro" id="IPR032675">
    <property type="entry name" value="LRR_dom_sf"/>
</dbReference>
<keyword evidence="5 7" id="KW-1133">Transmembrane helix</keyword>
<keyword evidence="6 7" id="KW-0472">Membrane</keyword>
<keyword evidence="8" id="KW-0732">Signal</keyword>
<accession>A0A834ZHQ0</accession>
<dbReference type="Pfam" id="PF00560">
    <property type="entry name" value="LRR_1"/>
    <property type="match status" value="2"/>
</dbReference>
<dbReference type="AlphaFoldDB" id="A0A834ZHQ0"/>
<evidence type="ECO:0000256" key="6">
    <source>
        <dbReference type="ARBA" id="ARBA00023136"/>
    </source>
</evidence>
<keyword evidence="3 7" id="KW-0812">Transmembrane</keyword>
<organism evidence="10 11">
    <name type="scientific">Tetracentron sinense</name>
    <name type="common">Spur-leaf</name>
    <dbReference type="NCBI Taxonomy" id="13715"/>
    <lineage>
        <taxon>Eukaryota</taxon>
        <taxon>Viridiplantae</taxon>
        <taxon>Streptophyta</taxon>
        <taxon>Embryophyta</taxon>
        <taxon>Tracheophyta</taxon>
        <taxon>Spermatophyta</taxon>
        <taxon>Magnoliopsida</taxon>
        <taxon>Trochodendrales</taxon>
        <taxon>Trochodendraceae</taxon>
        <taxon>Tetracentron</taxon>
    </lineage>
</organism>
<evidence type="ECO:0000256" key="5">
    <source>
        <dbReference type="ARBA" id="ARBA00022989"/>
    </source>
</evidence>
<feature type="transmembrane region" description="Helical" evidence="7">
    <location>
        <begin position="336"/>
        <end position="361"/>
    </location>
</feature>
<dbReference type="PANTHER" id="PTHR48007:SF81">
    <property type="entry name" value="PROTEIN KINASE DOMAIN-CONTAINING PROTEIN"/>
    <property type="match status" value="1"/>
</dbReference>
<dbReference type="OrthoDB" id="676979at2759"/>
<evidence type="ECO:0000256" key="2">
    <source>
        <dbReference type="ARBA" id="ARBA00022614"/>
    </source>
</evidence>
<keyword evidence="4" id="KW-0677">Repeat</keyword>
<dbReference type="InterPro" id="IPR001611">
    <property type="entry name" value="Leu-rich_rpt"/>
</dbReference>
<dbReference type="PROSITE" id="PS50042">
    <property type="entry name" value="CNMP_BINDING_3"/>
    <property type="match status" value="1"/>
</dbReference>
<dbReference type="EMBL" id="JABCRI010000006">
    <property type="protein sequence ID" value="KAF8405353.1"/>
    <property type="molecule type" value="Genomic_DNA"/>
</dbReference>
<comment type="caution">
    <text evidence="10">The sequence shown here is derived from an EMBL/GenBank/DDBJ whole genome shotgun (WGS) entry which is preliminary data.</text>
</comment>
<dbReference type="InterPro" id="IPR046959">
    <property type="entry name" value="PRK1-6/SRF4-like"/>
</dbReference>
<dbReference type="Gene3D" id="3.30.200.20">
    <property type="entry name" value="Phosphorylase Kinase, domain 1"/>
    <property type="match status" value="1"/>
</dbReference>
<dbReference type="PANTHER" id="PTHR48007">
    <property type="entry name" value="LEUCINE-RICH REPEAT RECEPTOR-LIKE PROTEIN KINASE PXC1"/>
    <property type="match status" value="1"/>
</dbReference>
<sequence>MVDRRSTVELVLLFLLFQSAFGQPVRLSSATERAALLTLRSSLGLRGKDWPKKADPCSSWTGVQCRHGRVVGINISGLRRSRFGRLNPQFSVDALANLTLLGSFNSSGFSLPDPIPTLSQLSRLSVLDLSRNSLTGSIHSSFSFLSNLTVLDFSSNFLSGTIPPVLGTLSKLQVLNLSTNSISDSIPLELGELSRLVDLDLSSNSLSGGVPDILWSIPELRFLDVSKNNLTGVLPNLSSNANATAEVFDLSQNLFFGGLTSLLWKSSFVDLSNNYVQGKVPDDTPINASLASNCLQNVTNQRSLEDCSFFYAEWELSFDNFGVPNTIQTRKNNRRLVFILAGVFGGFGFIVILVLVLVVLLSNRERGVTDRGIGAGPVPAGGVVTDRGIGVGPVPEGGGALPPEVSIKLPSLLGKSFSYEQLLRATSDFSDSNLIKHGHSGDLFRGILEGGIHVVIKRIDLRSFKKEAYMVELELFSRASHTRLVPLMGHCLEHENEKFMELQRVYFISINALLPWFTEMFKPASSILLNDKFEVRLGSLSEVCAQEGNAHQNVITRLLQLPT</sequence>
<evidence type="ECO:0000313" key="11">
    <source>
        <dbReference type="Proteomes" id="UP000655225"/>
    </source>
</evidence>
<dbReference type="OMA" id="YCIVRSR"/>
<dbReference type="FunFam" id="3.30.200.20:FF:000433">
    <property type="entry name" value="Predicted protein"/>
    <property type="match status" value="1"/>
</dbReference>
<evidence type="ECO:0000256" key="7">
    <source>
        <dbReference type="SAM" id="Phobius"/>
    </source>
</evidence>
<dbReference type="SUPFAM" id="SSF56112">
    <property type="entry name" value="Protein kinase-like (PK-like)"/>
    <property type="match status" value="1"/>
</dbReference>
<feature type="chain" id="PRO_5032694929" description="Cyclic nucleotide-binding domain-containing protein" evidence="8">
    <location>
        <begin position="23"/>
        <end position="563"/>
    </location>
</feature>
<evidence type="ECO:0000256" key="8">
    <source>
        <dbReference type="SAM" id="SignalP"/>
    </source>
</evidence>
<dbReference type="GO" id="GO:0016020">
    <property type="term" value="C:membrane"/>
    <property type="evidence" value="ECO:0007669"/>
    <property type="project" value="UniProtKB-SubCell"/>
</dbReference>
<gene>
    <name evidence="10" type="ORF">HHK36_010257</name>
</gene>
<comment type="subcellular location">
    <subcellularLocation>
        <location evidence="1">Membrane</location>
    </subcellularLocation>
</comment>
<feature type="domain" description="Cyclic nucleotide-binding" evidence="9">
    <location>
        <begin position="434"/>
        <end position="510"/>
    </location>
</feature>
<dbReference type="InterPro" id="IPR003591">
    <property type="entry name" value="Leu-rich_rpt_typical-subtyp"/>
</dbReference>
<dbReference type="InterPro" id="IPR011009">
    <property type="entry name" value="Kinase-like_dom_sf"/>
</dbReference>
<dbReference type="InterPro" id="IPR013210">
    <property type="entry name" value="LRR_N_plant-typ"/>
</dbReference>
<name>A0A834ZHQ0_TETSI</name>
<keyword evidence="2" id="KW-0433">Leucine-rich repeat</keyword>
<evidence type="ECO:0000259" key="9">
    <source>
        <dbReference type="PROSITE" id="PS50042"/>
    </source>
</evidence>
<reference evidence="10 11" key="1">
    <citation type="submission" date="2020-04" db="EMBL/GenBank/DDBJ databases">
        <title>Plant Genome Project.</title>
        <authorList>
            <person name="Zhang R.-G."/>
        </authorList>
    </citation>
    <scope>NUCLEOTIDE SEQUENCE [LARGE SCALE GENOMIC DNA]</scope>
    <source>
        <strain evidence="10">YNK0</strain>
        <tissue evidence="10">Leaf</tissue>
    </source>
</reference>
<dbReference type="FunFam" id="3.80.10.10:FF:000383">
    <property type="entry name" value="Leucine-rich repeat receptor protein kinase EMS1"/>
    <property type="match status" value="1"/>
</dbReference>
<dbReference type="SUPFAM" id="SSF52058">
    <property type="entry name" value="L domain-like"/>
    <property type="match status" value="1"/>
</dbReference>
<evidence type="ECO:0000256" key="4">
    <source>
        <dbReference type="ARBA" id="ARBA00022737"/>
    </source>
</evidence>
<dbReference type="Pfam" id="PF08263">
    <property type="entry name" value="LRRNT_2"/>
    <property type="match status" value="1"/>
</dbReference>
<evidence type="ECO:0000256" key="1">
    <source>
        <dbReference type="ARBA" id="ARBA00004370"/>
    </source>
</evidence>
<dbReference type="PRINTS" id="PR00019">
    <property type="entry name" value="LEURICHRPT"/>
</dbReference>
<dbReference type="Pfam" id="PF13855">
    <property type="entry name" value="LRR_8"/>
    <property type="match status" value="1"/>
</dbReference>